<comment type="caution">
    <text evidence="1">The sequence shown here is derived from an EMBL/GenBank/DDBJ whole genome shotgun (WGS) entry which is preliminary data.</text>
</comment>
<dbReference type="Proteomes" id="UP000033815">
    <property type="component" value="Unassembled WGS sequence"/>
</dbReference>
<protein>
    <submittedName>
        <fullName evidence="1">Uncharacterized protein</fullName>
    </submittedName>
</protein>
<accession>A0A837I9B3</accession>
<dbReference type="EMBL" id="LCHP01000008">
    <property type="protein sequence ID" value="KKT36379.1"/>
    <property type="molecule type" value="Genomic_DNA"/>
</dbReference>
<sequence>MSSLRHNSIVPNHLGRNFRGAKLTVHENGIDTPIDVVEILSFDITKGKLLVTPIVGIHEKKEFMHWNNIWHLMFPDPMTDNPVFSTRVTYDLRLSAKQ</sequence>
<gene>
    <name evidence="1" type="ORF">UW25_C0008G0010</name>
</gene>
<reference evidence="1 2" key="1">
    <citation type="journal article" date="2015" name="Nature">
        <title>rRNA introns, odd ribosomes, and small enigmatic genomes across a large radiation of phyla.</title>
        <authorList>
            <person name="Brown C.T."/>
            <person name="Hug L.A."/>
            <person name="Thomas B.C."/>
            <person name="Sharon I."/>
            <person name="Castelle C.J."/>
            <person name="Singh A."/>
            <person name="Wilkins M.J."/>
            <person name="Williams K.H."/>
            <person name="Banfield J.F."/>
        </authorList>
    </citation>
    <scope>NUCLEOTIDE SEQUENCE [LARGE SCALE GENOMIC DNA]</scope>
</reference>
<organism evidence="1 2">
    <name type="scientific">Candidatus Nomurabacteria bacterium GW2011_GWB1_44_12</name>
    <dbReference type="NCBI Taxonomy" id="1618748"/>
    <lineage>
        <taxon>Bacteria</taxon>
        <taxon>Candidatus Nomuraibacteriota</taxon>
    </lineage>
</organism>
<name>A0A837I9B3_9BACT</name>
<proteinExistence type="predicted"/>
<evidence type="ECO:0000313" key="2">
    <source>
        <dbReference type="Proteomes" id="UP000033815"/>
    </source>
</evidence>
<dbReference type="AlphaFoldDB" id="A0A837I9B3"/>
<evidence type="ECO:0000313" key="1">
    <source>
        <dbReference type="EMBL" id="KKT36379.1"/>
    </source>
</evidence>